<proteinExistence type="inferred from homology"/>
<keyword evidence="4" id="KW-0540">Nuclease</keyword>
<feature type="compositionally biased region" description="Basic and acidic residues" evidence="2">
    <location>
        <begin position="220"/>
        <end position="236"/>
    </location>
</feature>
<sequence length="448" mass="48201">MAGWGDVADEDLLAAVADVQRARNAVEARMLAVVGELEARGIAAERGFKDAADLLRTVQKVGAGAAKARVRAARAAAPRRSLQGESLPAALPETAQAVAAAEISLDHVVVIERTLAALPPHLVAEHREPLEQDLAEQARLLDPDALRRVGKHALAMLDPDGPRPRHNDPTRTRLRFLPRGEGFEARGWFDRESAAIIRTALSPLAAPTGEHEAGQCTESGCEHGPGEPRPDPRSMAERDGDALVELCRRMLNSGALPVEGGTRPHITVTISLQDLRHDGAGLLEFGDGLARGVIRAEDARRLACDAGVVPVLLGSDGQPFDVGRKHRVVPHALRRALAVRDGGCAFPGCGMPAQWCEGHHVRHWVDGGETSLGNTVLLCARHHRLIHRGEWTVTVDRGIPSFHPPWWTGGPPGRNVVHRPDLLGRVPAPSRPVEQVSLDDLVALPRRS</sequence>
<organism evidence="4 5">
    <name type="scientific">Pseudonocardia halophobica</name>
    <dbReference type="NCBI Taxonomy" id="29401"/>
    <lineage>
        <taxon>Bacteria</taxon>
        <taxon>Bacillati</taxon>
        <taxon>Actinomycetota</taxon>
        <taxon>Actinomycetes</taxon>
        <taxon>Pseudonocardiales</taxon>
        <taxon>Pseudonocardiaceae</taxon>
        <taxon>Pseudonocardia</taxon>
    </lineage>
</organism>
<dbReference type="EMBL" id="BSFQ01000023">
    <property type="protein sequence ID" value="GLL13647.1"/>
    <property type="molecule type" value="Genomic_DNA"/>
</dbReference>
<feature type="region of interest" description="Disordered" evidence="2">
    <location>
        <begin position="205"/>
        <end position="236"/>
    </location>
</feature>
<keyword evidence="4" id="KW-0255">Endonuclease</keyword>
<dbReference type="Pfam" id="PF02720">
    <property type="entry name" value="DUF222"/>
    <property type="match status" value="1"/>
</dbReference>
<name>A0A9W6NYM0_9PSEU</name>
<dbReference type="InterPro" id="IPR002711">
    <property type="entry name" value="HNH"/>
</dbReference>
<dbReference type="Pfam" id="PF01844">
    <property type="entry name" value="HNH"/>
    <property type="match status" value="1"/>
</dbReference>
<gene>
    <name evidence="4" type="ORF">GCM10017577_47910</name>
</gene>
<dbReference type="GO" id="GO:0003676">
    <property type="term" value="F:nucleic acid binding"/>
    <property type="evidence" value="ECO:0007669"/>
    <property type="project" value="InterPro"/>
</dbReference>
<dbReference type="Gene3D" id="1.10.30.50">
    <property type="match status" value="1"/>
</dbReference>
<evidence type="ECO:0000256" key="1">
    <source>
        <dbReference type="ARBA" id="ARBA00023450"/>
    </source>
</evidence>
<dbReference type="CDD" id="cd00085">
    <property type="entry name" value="HNHc"/>
    <property type="match status" value="1"/>
</dbReference>
<evidence type="ECO:0000313" key="4">
    <source>
        <dbReference type="EMBL" id="GLL13647.1"/>
    </source>
</evidence>
<reference evidence="4" key="2">
    <citation type="submission" date="2023-01" db="EMBL/GenBank/DDBJ databases">
        <authorList>
            <person name="Sun Q."/>
            <person name="Evtushenko L."/>
        </authorList>
    </citation>
    <scope>NUCLEOTIDE SEQUENCE</scope>
    <source>
        <strain evidence="4">VKM Ac-1069</strain>
    </source>
</reference>
<dbReference type="InterPro" id="IPR003870">
    <property type="entry name" value="DUF222"/>
</dbReference>
<dbReference type="SMART" id="SM00507">
    <property type="entry name" value="HNHc"/>
    <property type="match status" value="1"/>
</dbReference>
<accession>A0A9W6NYM0</accession>
<keyword evidence="4" id="KW-0378">Hydrolase</keyword>
<feature type="domain" description="HNH nuclease" evidence="3">
    <location>
        <begin position="332"/>
        <end position="384"/>
    </location>
</feature>
<keyword evidence="5" id="KW-1185">Reference proteome</keyword>
<evidence type="ECO:0000256" key="2">
    <source>
        <dbReference type="SAM" id="MobiDB-lite"/>
    </source>
</evidence>
<comment type="caution">
    <text evidence="4">The sequence shown here is derived from an EMBL/GenBank/DDBJ whole genome shotgun (WGS) entry which is preliminary data.</text>
</comment>
<dbReference type="AlphaFoldDB" id="A0A9W6NYM0"/>
<evidence type="ECO:0000313" key="5">
    <source>
        <dbReference type="Proteomes" id="UP001143463"/>
    </source>
</evidence>
<dbReference type="GO" id="GO:0004519">
    <property type="term" value="F:endonuclease activity"/>
    <property type="evidence" value="ECO:0007669"/>
    <property type="project" value="UniProtKB-KW"/>
</dbReference>
<reference evidence="4" key="1">
    <citation type="journal article" date="2014" name="Int. J. Syst. Evol. Microbiol.">
        <title>Complete genome sequence of Corynebacterium casei LMG S-19264T (=DSM 44701T), isolated from a smear-ripened cheese.</title>
        <authorList>
            <consortium name="US DOE Joint Genome Institute (JGI-PGF)"/>
            <person name="Walter F."/>
            <person name="Albersmeier A."/>
            <person name="Kalinowski J."/>
            <person name="Ruckert C."/>
        </authorList>
    </citation>
    <scope>NUCLEOTIDE SEQUENCE</scope>
    <source>
        <strain evidence="4">VKM Ac-1069</strain>
    </source>
</reference>
<dbReference type="GO" id="GO:0008270">
    <property type="term" value="F:zinc ion binding"/>
    <property type="evidence" value="ECO:0007669"/>
    <property type="project" value="InterPro"/>
</dbReference>
<dbReference type="Proteomes" id="UP001143463">
    <property type="component" value="Unassembled WGS sequence"/>
</dbReference>
<dbReference type="RefSeq" id="WP_051737879.1">
    <property type="nucleotide sequence ID" value="NZ_BAAAUZ010000040.1"/>
</dbReference>
<protein>
    <submittedName>
        <fullName evidence="4">HNH endonuclease</fullName>
    </submittedName>
</protein>
<comment type="similarity">
    <text evidence="1">Belongs to the Rv1128c/1148c/1588c/1702c/1945/3466 family.</text>
</comment>
<dbReference type="InterPro" id="IPR003615">
    <property type="entry name" value="HNH_nuc"/>
</dbReference>
<evidence type="ECO:0000259" key="3">
    <source>
        <dbReference type="SMART" id="SM00507"/>
    </source>
</evidence>